<evidence type="ECO:0000313" key="3">
    <source>
        <dbReference type="Proteomes" id="UP000002051"/>
    </source>
</evidence>
<proteinExistence type="predicted"/>
<dbReference type="HOGENOM" id="CLU_1588938_0_0_1"/>
<name>A0A072TFD5_MEDTR</name>
<sequence length="168" mass="18599">MRSRIHNPNDAWHAYYLKMGEMTGTSNGRGGKNPVFPKTEDFDYELSPYTALSRDFRETAASSSGSKVRGFFIGMGFLPGLVDKVIEENGEENSDALLEILLRCSTNGDSSDSLEGSLNTNEHRSIPNFFPNAHSKEVACFAIPTLNACSLFGQKLLLLFTRPSRLKI</sequence>
<organism evidence="1 3">
    <name type="scientific">Medicago truncatula</name>
    <name type="common">Barrel medic</name>
    <name type="synonym">Medicago tribuloides</name>
    <dbReference type="NCBI Taxonomy" id="3880"/>
    <lineage>
        <taxon>Eukaryota</taxon>
        <taxon>Viridiplantae</taxon>
        <taxon>Streptophyta</taxon>
        <taxon>Embryophyta</taxon>
        <taxon>Tracheophyta</taxon>
        <taxon>Spermatophyta</taxon>
        <taxon>Magnoliopsida</taxon>
        <taxon>eudicotyledons</taxon>
        <taxon>Gunneridae</taxon>
        <taxon>Pentapetalae</taxon>
        <taxon>rosids</taxon>
        <taxon>fabids</taxon>
        <taxon>Fabales</taxon>
        <taxon>Fabaceae</taxon>
        <taxon>Papilionoideae</taxon>
        <taxon>50 kb inversion clade</taxon>
        <taxon>NPAAA clade</taxon>
        <taxon>Hologalegina</taxon>
        <taxon>IRL clade</taxon>
        <taxon>Trifolieae</taxon>
        <taxon>Medicago</taxon>
    </lineage>
</organism>
<dbReference type="EMBL" id="KL403061">
    <property type="protein sequence ID" value="KEH16092.1"/>
    <property type="molecule type" value="Genomic_DNA"/>
</dbReference>
<keyword evidence="3" id="KW-1185">Reference proteome</keyword>
<dbReference type="EnsemblPlants" id="KEH16092">
    <property type="protein sequence ID" value="KEH16092"/>
    <property type="gene ID" value="MTR_0336s0070"/>
</dbReference>
<gene>
    <name evidence="1" type="ORF">MTR_0336s0070</name>
</gene>
<reference evidence="1 3" key="2">
    <citation type="journal article" date="2014" name="BMC Genomics">
        <title>An improved genome release (version Mt4.0) for the model legume Medicago truncatula.</title>
        <authorList>
            <person name="Tang H."/>
            <person name="Krishnakumar V."/>
            <person name="Bidwell S."/>
            <person name="Rosen B."/>
            <person name="Chan A."/>
            <person name="Zhou S."/>
            <person name="Gentzbittel L."/>
            <person name="Childs K.L."/>
            <person name="Yandell M."/>
            <person name="Gundlach H."/>
            <person name="Mayer K.F."/>
            <person name="Schwartz D.C."/>
            <person name="Town C.D."/>
        </authorList>
    </citation>
    <scope>GENOME REANNOTATION</scope>
    <source>
        <strain evidence="1">A17</strain>
        <strain evidence="2 3">cv. Jemalong A17</strain>
    </source>
</reference>
<accession>A0A072TFD5</accession>
<reference evidence="1 3" key="1">
    <citation type="journal article" date="2011" name="Nature">
        <title>The Medicago genome provides insight into the evolution of rhizobial symbioses.</title>
        <authorList>
            <person name="Young N.D."/>
            <person name="Debelle F."/>
            <person name="Oldroyd G.E."/>
            <person name="Geurts R."/>
            <person name="Cannon S.B."/>
            <person name="Udvardi M.K."/>
            <person name="Benedito V.A."/>
            <person name="Mayer K.F."/>
            <person name="Gouzy J."/>
            <person name="Schoof H."/>
            <person name="Van de Peer Y."/>
            <person name="Proost S."/>
            <person name="Cook D.R."/>
            <person name="Meyers B.C."/>
            <person name="Spannagl M."/>
            <person name="Cheung F."/>
            <person name="De Mita S."/>
            <person name="Krishnakumar V."/>
            <person name="Gundlach H."/>
            <person name="Zhou S."/>
            <person name="Mudge J."/>
            <person name="Bharti A.K."/>
            <person name="Murray J.D."/>
            <person name="Naoumkina M.A."/>
            <person name="Rosen B."/>
            <person name="Silverstein K.A."/>
            <person name="Tang H."/>
            <person name="Rombauts S."/>
            <person name="Zhao P.X."/>
            <person name="Zhou P."/>
            <person name="Barbe V."/>
            <person name="Bardou P."/>
            <person name="Bechner M."/>
            <person name="Bellec A."/>
            <person name="Berger A."/>
            <person name="Berges H."/>
            <person name="Bidwell S."/>
            <person name="Bisseling T."/>
            <person name="Choisne N."/>
            <person name="Couloux A."/>
            <person name="Denny R."/>
            <person name="Deshpande S."/>
            <person name="Dai X."/>
            <person name="Doyle J.J."/>
            <person name="Dudez A.M."/>
            <person name="Farmer A.D."/>
            <person name="Fouteau S."/>
            <person name="Franken C."/>
            <person name="Gibelin C."/>
            <person name="Gish J."/>
            <person name="Goldstein S."/>
            <person name="Gonzalez A.J."/>
            <person name="Green P.J."/>
            <person name="Hallab A."/>
            <person name="Hartog M."/>
            <person name="Hua A."/>
            <person name="Humphray S.J."/>
            <person name="Jeong D.H."/>
            <person name="Jing Y."/>
            <person name="Jocker A."/>
            <person name="Kenton S.M."/>
            <person name="Kim D.J."/>
            <person name="Klee K."/>
            <person name="Lai H."/>
            <person name="Lang C."/>
            <person name="Lin S."/>
            <person name="Macmil S.L."/>
            <person name="Magdelenat G."/>
            <person name="Matthews L."/>
            <person name="McCorrison J."/>
            <person name="Monaghan E.L."/>
            <person name="Mun J.H."/>
            <person name="Najar F.Z."/>
            <person name="Nicholson C."/>
            <person name="Noirot C."/>
            <person name="O'Bleness M."/>
            <person name="Paule C.R."/>
            <person name="Poulain J."/>
            <person name="Prion F."/>
            <person name="Qin B."/>
            <person name="Qu C."/>
            <person name="Retzel E.F."/>
            <person name="Riddle C."/>
            <person name="Sallet E."/>
            <person name="Samain S."/>
            <person name="Samson N."/>
            <person name="Sanders I."/>
            <person name="Saurat O."/>
            <person name="Scarpelli C."/>
            <person name="Schiex T."/>
            <person name="Segurens B."/>
            <person name="Severin A.J."/>
            <person name="Sherrier D.J."/>
            <person name="Shi R."/>
            <person name="Sims S."/>
            <person name="Singer S.R."/>
            <person name="Sinharoy S."/>
            <person name="Sterck L."/>
            <person name="Viollet A."/>
            <person name="Wang B.B."/>
            <person name="Wang K."/>
            <person name="Wang M."/>
            <person name="Wang X."/>
            <person name="Warfsmann J."/>
            <person name="Weissenbach J."/>
            <person name="White D.D."/>
            <person name="White J.D."/>
            <person name="Wiley G.B."/>
            <person name="Wincker P."/>
            <person name="Xing Y."/>
            <person name="Yang L."/>
            <person name="Yao Z."/>
            <person name="Ying F."/>
            <person name="Zhai J."/>
            <person name="Zhou L."/>
            <person name="Zuber A."/>
            <person name="Denarie J."/>
            <person name="Dixon R.A."/>
            <person name="May G.D."/>
            <person name="Schwartz D.C."/>
            <person name="Rogers J."/>
            <person name="Quetier F."/>
            <person name="Town C.D."/>
            <person name="Roe B.A."/>
        </authorList>
    </citation>
    <scope>NUCLEOTIDE SEQUENCE [LARGE SCALE GENOMIC DNA]</scope>
    <source>
        <strain evidence="1">A17</strain>
        <strain evidence="2 3">cv. Jemalong A17</strain>
    </source>
</reference>
<dbReference type="AlphaFoldDB" id="A0A072TFD5"/>
<protein>
    <submittedName>
        <fullName evidence="1 2">Uncharacterized protein</fullName>
    </submittedName>
</protein>
<evidence type="ECO:0000313" key="1">
    <source>
        <dbReference type="EMBL" id="KEH16092.1"/>
    </source>
</evidence>
<evidence type="ECO:0000313" key="2">
    <source>
        <dbReference type="EnsemblPlants" id="KEH16092"/>
    </source>
</evidence>
<dbReference type="STRING" id="3880.A0A072TFD5"/>
<reference evidence="2" key="3">
    <citation type="submission" date="2015-06" db="UniProtKB">
        <authorList>
            <consortium name="EnsemblPlants"/>
        </authorList>
    </citation>
    <scope>IDENTIFICATION</scope>
    <source>
        <strain evidence="2">cv. Jemalong A17</strain>
    </source>
</reference>
<dbReference type="Proteomes" id="UP000002051">
    <property type="component" value="Unassembled WGS sequence"/>
</dbReference>